<sequence length="107" mass="11566">MKCFGFAGNAVLGLCLSSSLLAAPTPERKTELLYLLAQDCGACHGMRLKGGLGPPLLPDALHQWNAEQLAQTILHGRPGTPMPPWSPFMTEQEALWLAQQLKEGISQ</sequence>
<protein>
    <submittedName>
        <fullName evidence="6">C-type cytochrome c55x</fullName>
    </submittedName>
</protein>
<keyword evidence="2" id="KW-0479">Metal-binding</keyword>
<dbReference type="EMBL" id="AP012273">
    <property type="protein sequence ID" value="BAO45582.1"/>
    <property type="molecule type" value="Genomic_DNA"/>
</dbReference>
<dbReference type="GO" id="GO:0046872">
    <property type="term" value="F:metal ion binding"/>
    <property type="evidence" value="ECO:0007669"/>
    <property type="project" value="UniProtKB-KW"/>
</dbReference>
<evidence type="ECO:0000313" key="6">
    <source>
        <dbReference type="EMBL" id="BAO45582.1"/>
    </source>
</evidence>
<dbReference type="GO" id="GO:0009055">
    <property type="term" value="F:electron transfer activity"/>
    <property type="evidence" value="ECO:0007669"/>
    <property type="project" value="InterPro"/>
</dbReference>
<evidence type="ECO:0000256" key="4">
    <source>
        <dbReference type="SAM" id="SignalP"/>
    </source>
</evidence>
<keyword evidence="3" id="KW-0408">Iron</keyword>
<evidence type="ECO:0000259" key="5">
    <source>
        <dbReference type="Pfam" id="PF13442"/>
    </source>
</evidence>
<gene>
    <name evidence="6" type="ORF">TBH_C2676</name>
</gene>
<accession>A0A7U6GL40</accession>
<proteinExistence type="predicted"/>
<dbReference type="InterPro" id="IPR009056">
    <property type="entry name" value="Cyt_c-like_dom"/>
</dbReference>
<dbReference type="Proteomes" id="UP000031631">
    <property type="component" value="Chromosome"/>
</dbReference>
<name>A0A7U6GL40_9GAMM</name>
<reference evidence="6 7" key="1">
    <citation type="journal article" date="2014" name="PLoS ONE">
        <title>Physiological and genomic features of a novel sulfur-oxidizing gammaproteobacterium belonging to a previously uncultivated symbiotic lineage isolated from a hydrothermal vent.</title>
        <authorList>
            <person name="Nunoura T."/>
            <person name="Takaki Y."/>
            <person name="Kazama H."/>
            <person name="Kakuta J."/>
            <person name="Shimamura S."/>
            <person name="Makita H."/>
            <person name="Hirai M."/>
            <person name="Miyazaki M."/>
            <person name="Takai K."/>
        </authorList>
    </citation>
    <scope>NUCLEOTIDE SEQUENCE [LARGE SCALE GENOMIC DNA]</scope>
    <source>
        <strain evidence="6 7">Hiromi1</strain>
    </source>
</reference>
<feature type="domain" description="Cytochrome c" evidence="5">
    <location>
        <begin position="34"/>
        <end position="98"/>
    </location>
</feature>
<evidence type="ECO:0000256" key="1">
    <source>
        <dbReference type="ARBA" id="ARBA00022617"/>
    </source>
</evidence>
<dbReference type="OrthoDB" id="8689082at2"/>
<keyword evidence="1" id="KW-0349">Heme</keyword>
<evidence type="ECO:0000256" key="2">
    <source>
        <dbReference type="ARBA" id="ARBA00022723"/>
    </source>
</evidence>
<feature type="signal peptide" evidence="4">
    <location>
        <begin position="1"/>
        <end position="22"/>
    </location>
</feature>
<dbReference type="SUPFAM" id="SSF46626">
    <property type="entry name" value="Cytochrome c"/>
    <property type="match status" value="1"/>
</dbReference>
<dbReference type="GO" id="GO:0020037">
    <property type="term" value="F:heme binding"/>
    <property type="evidence" value="ECO:0007669"/>
    <property type="project" value="InterPro"/>
</dbReference>
<evidence type="ECO:0000313" key="7">
    <source>
        <dbReference type="Proteomes" id="UP000031631"/>
    </source>
</evidence>
<evidence type="ECO:0000256" key="3">
    <source>
        <dbReference type="ARBA" id="ARBA00023004"/>
    </source>
</evidence>
<feature type="chain" id="PRO_5031292903" evidence="4">
    <location>
        <begin position="23"/>
        <end position="107"/>
    </location>
</feature>
<dbReference type="KEGG" id="tbn:TBH_C2676"/>
<dbReference type="InterPro" id="IPR036909">
    <property type="entry name" value="Cyt_c-like_dom_sf"/>
</dbReference>
<dbReference type="Pfam" id="PF13442">
    <property type="entry name" value="Cytochrome_CBB3"/>
    <property type="match status" value="1"/>
</dbReference>
<organism evidence="6 7">
    <name type="scientific">Thiolapillus brandeum</name>
    <dbReference type="NCBI Taxonomy" id="1076588"/>
    <lineage>
        <taxon>Bacteria</taxon>
        <taxon>Pseudomonadati</taxon>
        <taxon>Pseudomonadota</taxon>
        <taxon>Gammaproteobacteria</taxon>
        <taxon>Chromatiales</taxon>
        <taxon>Sedimenticolaceae</taxon>
        <taxon>Thiolapillus</taxon>
    </lineage>
</organism>
<keyword evidence="4" id="KW-0732">Signal</keyword>
<keyword evidence="7" id="KW-1185">Reference proteome</keyword>
<dbReference type="AlphaFoldDB" id="A0A7U6GL40"/>
<dbReference type="RefSeq" id="WP_041071381.1">
    <property type="nucleotide sequence ID" value="NZ_AP012273.1"/>
</dbReference>
<dbReference type="Gene3D" id="1.10.760.10">
    <property type="entry name" value="Cytochrome c-like domain"/>
    <property type="match status" value="1"/>
</dbReference>